<proteinExistence type="predicted"/>
<keyword evidence="3" id="KW-1185">Reference proteome</keyword>
<sequence length="162" mass="16800">MAYGSDSGFTAWLALNGLTLPAGAPVAAILRQRGSQYLDGVYSSRFWGAPTLGIAQERAWPRAGAKAYGQDIPDDIIPVAVENASYAAAYQEAIKPGSLSVSATATGAVKRKKIGPIEKEFFEGSGDVIADGTLKLSAVEGLLAPYLKPEGTLASLGLWAVG</sequence>
<name>A0A7W7IP87_9CAUL</name>
<organism evidence="2 3">
    <name type="scientific">Brevundimonas bullata</name>
    <dbReference type="NCBI Taxonomy" id="13160"/>
    <lineage>
        <taxon>Bacteria</taxon>
        <taxon>Pseudomonadati</taxon>
        <taxon>Pseudomonadota</taxon>
        <taxon>Alphaproteobacteria</taxon>
        <taxon>Caulobacterales</taxon>
        <taxon>Caulobacteraceae</taxon>
        <taxon>Brevundimonas</taxon>
    </lineage>
</organism>
<feature type="domain" description="Putative DnaT-like" evidence="1">
    <location>
        <begin position="5"/>
        <end position="152"/>
    </location>
</feature>
<accession>A0A7W7IP87</accession>
<evidence type="ECO:0000313" key="3">
    <source>
        <dbReference type="Proteomes" id="UP000539957"/>
    </source>
</evidence>
<reference evidence="2 3" key="1">
    <citation type="submission" date="2020-08" db="EMBL/GenBank/DDBJ databases">
        <title>Functional genomics of gut bacteria from endangered species of beetles.</title>
        <authorList>
            <person name="Carlos-Shanley C."/>
        </authorList>
    </citation>
    <scope>NUCLEOTIDE SEQUENCE [LARGE SCALE GENOMIC DNA]</scope>
    <source>
        <strain evidence="2 3">S00123</strain>
    </source>
</reference>
<dbReference type="AlphaFoldDB" id="A0A7W7IP87"/>
<dbReference type="Pfam" id="PF20557">
    <property type="entry name" value="DnaT_2"/>
    <property type="match status" value="1"/>
</dbReference>
<dbReference type="EMBL" id="JACHKY010000002">
    <property type="protein sequence ID" value="MBB4798009.1"/>
    <property type="molecule type" value="Genomic_DNA"/>
</dbReference>
<comment type="caution">
    <text evidence="2">The sequence shown here is derived from an EMBL/GenBank/DDBJ whole genome shotgun (WGS) entry which is preliminary data.</text>
</comment>
<dbReference type="InterPro" id="IPR046787">
    <property type="entry name" value="DnaT_2"/>
</dbReference>
<protein>
    <recommendedName>
        <fullName evidence="1">Putative DnaT-like domain-containing protein</fullName>
    </recommendedName>
</protein>
<dbReference type="RefSeq" id="WP_221415772.1">
    <property type="nucleotide sequence ID" value="NZ_JACHKY010000002.1"/>
</dbReference>
<gene>
    <name evidence="2" type="ORF">HNP32_001733</name>
</gene>
<evidence type="ECO:0000259" key="1">
    <source>
        <dbReference type="Pfam" id="PF20557"/>
    </source>
</evidence>
<dbReference type="Proteomes" id="UP000539957">
    <property type="component" value="Unassembled WGS sequence"/>
</dbReference>
<evidence type="ECO:0000313" key="2">
    <source>
        <dbReference type="EMBL" id="MBB4798009.1"/>
    </source>
</evidence>